<evidence type="ECO:0000313" key="2">
    <source>
        <dbReference type="Proteomes" id="UP000828251"/>
    </source>
</evidence>
<dbReference type="AlphaFoldDB" id="A0A9D4AM45"/>
<dbReference type="Proteomes" id="UP000828251">
    <property type="component" value="Unassembled WGS sequence"/>
</dbReference>
<evidence type="ECO:0000313" key="1">
    <source>
        <dbReference type="EMBL" id="KAH1130053.1"/>
    </source>
</evidence>
<gene>
    <name evidence="1" type="ORF">J1N35_001431</name>
</gene>
<dbReference type="OrthoDB" id="990403at2759"/>
<reference evidence="1 2" key="1">
    <citation type="journal article" date="2021" name="Plant Biotechnol. J.">
        <title>Multi-omics assisted identification of the key and species-specific regulatory components of drought-tolerant mechanisms in Gossypium stocksii.</title>
        <authorList>
            <person name="Yu D."/>
            <person name="Ke L."/>
            <person name="Zhang D."/>
            <person name="Wu Y."/>
            <person name="Sun Y."/>
            <person name="Mei J."/>
            <person name="Sun J."/>
            <person name="Sun Y."/>
        </authorList>
    </citation>
    <scope>NUCLEOTIDE SEQUENCE [LARGE SCALE GENOMIC DNA]</scope>
    <source>
        <strain evidence="2">cv. E1</strain>
        <tissue evidence="1">Leaf</tissue>
    </source>
</reference>
<name>A0A9D4AM45_9ROSI</name>
<organism evidence="1 2">
    <name type="scientific">Gossypium stocksii</name>
    <dbReference type="NCBI Taxonomy" id="47602"/>
    <lineage>
        <taxon>Eukaryota</taxon>
        <taxon>Viridiplantae</taxon>
        <taxon>Streptophyta</taxon>
        <taxon>Embryophyta</taxon>
        <taxon>Tracheophyta</taxon>
        <taxon>Spermatophyta</taxon>
        <taxon>Magnoliopsida</taxon>
        <taxon>eudicotyledons</taxon>
        <taxon>Gunneridae</taxon>
        <taxon>Pentapetalae</taxon>
        <taxon>rosids</taxon>
        <taxon>malvids</taxon>
        <taxon>Malvales</taxon>
        <taxon>Malvaceae</taxon>
        <taxon>Malvoideae</taxon>
        <taxon>Gossypium</taxon>
    </lineage>
</organism>
<protein>
    <submittedName>
        <fullName evidence="1">Uncharacterized protein</fullName>
    </submittedName>
</protein>
<dbReference type="EMBL" id="JAIQCV010000001">
    <property type="protein sequence ID" value="KAH1130053.1"/>
    <property type="molecule type" value="Genomic_DNA"/>
</dbReference>
<comment type="caution">
    <text evidence="1">The sequence shown here is derived from an EMBL/GenBank/DDBJ whole genome shotgun (WGS) entry which is preliminary data.</text>
</comment>
<proteinExistence type="predicted"/>
<accession>A0A9D4AM45</accession>
<sequence>MSTKSTYDIRIRIGQDTGQIISKCGKIGMIIYQLGNRSSFQSWRVCRNTCHSLESMASHIYYPKRRGDDKYVLKGNDGAL</sequence>
<keyword evidence="2" id="KW-1185">Reference proteome</keyword>